<accession>A0ABD0XGC8</accession>
<dbReference type="AlphaFoldDB" id="A0ABD0XGC8"/>
<dbReference type="Proteomes" id="UP001557470">
    <property type="component" value="Unassembled WGS sequence"/>
</dbReference>
<gene>
    <name evidence="1" type="ORF">UPYG_G00156250</name>
</gene>
<dbReference type="EMBL" id="JAGEUA010000004">
    <property type="protein sequence ID" value="KAL0985387.1"/>
    <property type="molecule type" value="Genomic_DNA"/>
</dbReference>
<name>A0ABD0XGC8_UMBPY</name>
<evidence type="ECO:0000313" key="2">
    <source>
        <dbReference type="Proteomes" id="UP001557470"/>
    </source>
</evidence>
<reference evidence="1 2" key="1">
    <citation type="submission" date="2024-06" db="EMBL/GenBank/DDBJ databases">
        <authorList>
            <person name="Pan Q."/>
            <person name="Wen M."/>
            <person name="Jouanno E."/>
            <person name="Zahm M."/>
            <person name="Klopp C."/>
            <person name="Cabau C."/>
            <person name="Louis A."/>
            <person name="Berthelot C."/>
            <person name="Parey E."/>
            <person name="Roest Crollius H."/>
            <person name="Montfort J."/>
            <person name="Robinson-Rechavi M."/>
            <person name="Bouchez O."/>
            <person name="Lampietro C."/>
            <person name="Lopez Roques C."/>
            <person name="Donnadieu C."/>
            <person name="Postlethwait J."/>
            <person name="Bobe J."/>
            <person name="Verreycken H."/>
            <person name="Guiguen Y."/>
        </authorList>
    </citation>
    <scope>NUCLEOTIDE SEQUENCE [LARGE SCALE GENOMIC DNA]</scope>
    <source>
        <strain evidence="1">Up_M1</strain>
        <tissue evidence="1">Testis</tissue>
    </source>
</reference>
<sequence>MSNDNIRHRCHMISIRYLIGSGGILLPATGVGYHANVVTLSSEVLEILPVDCAVLEQSHQPARMFGCVESHSQNRLLQRERERIKKDEERMDLIAELDSIRGVLQNTDLESCTQTGYAKPRKLSELTKLRENDLRKTTLTQVRRAALQSLLERENILYNAKDRKSTFTYITGDNVAPLQLPEADV</sequence>
<protein>
    <submittedName>
        <fullName evidence="1">Uncharacterized protein</fullName>
    </submittedName>
</protein>
<evidence type="ECO:0000313" key="1">
    <source>
        <dbReference type="EMBL" id="KAL0985387.1"/>
    </source>
</evidence>
<organism evidence="1 2">
    <name type="scientific">Umbra pygmaea</name>
    <name type="common">Eastern mudminnow</name>
    <dbReference type="NCBI Taxonomy" id="75934"/>
    <lineage>
        <taxon>Eukaryota</taxon>
        <taxon>Metazoa</taxon>
        <taxon>Chordata</taxon>
        <taxon>Craniata</taxon>
        <taxon>Vertebrata</taxon>
        <taxon>Euteleostomi</taxon>
        <taxon>Actinopterygii</taxon>
        <taxon>Neopterygii</taxon>
        <taxon>Teleostei</taxon>
        <taxon>Protacanthopterygii</taxon>
        <taxon>Esociformes</taxon>
        <taxon>Umbridae</taxon>
        <taxon>Umbra</taxon>
    </lineage>
</organism>
<keyword evidence="2" id="KW-1185">Reference proteome</keyword>
<comment type="caution">
    <text evidence="1">The sequence shown here is derived from an EMBL/GenBank/DDBJ whole genome shotgun (WGS) entry which is preliminary data.</text>
</comment>
<proteinExistence type="predicted"/>